<evidence type="ECO:0000256" key="4">
    <source>
        <dbReference type="ARBA" id="ARBA00022723"/>
    </source>
</evidence>
<evidence type="ECO:0000256" key="8">
    <source>
        <dbReference type="RuleBase" id="RU004466"/>
    </source>
</evidence>
<dbReference type="InterPro" id="IPR000092">
    <property type="entry name" value="Polyprenyl_synt"/>
</dbReference>
<dbReference type="RefSeq" id="WP_133317233.1">
    <property type="nucleotide sequence ID" value="NZ_SMTL01000004.1"/>
</dbReference>
<sequence>MTPPKIAFETRLKEAACETGALLSRLLSDTPLADEIARPAHLMAAMRHGSLNGGKRLRPFLVRESTALLGGPAEAASRVGAALECMHCYSLIHDDLPAMDDDDLRRGQPTVHKAFDEATAILAGDSLLTYAFDIIAAPETALADRLKTELVLALARAAGPGGMAGGQALDLAAENHAPDEDGIMMLQAMKTGALIRFGCESGAIIADASREHRDRLRAFGHKIGLAFQLADDLLDVTSDAATLGKAAGKDAARGKGTLVALHGTEWAEERLEVLTAEAVDLLSPYGEKALVLQEAARFIAGRDS</sequence>
<dbReference type="PROSITE" id="PS00444">
    <property type="entry name" value="POLYPRENYL_SYNTHASE_2"/>
    <property type="match status" value="1"/>
</dbReference>
<dbReference type="NCBIfam" id="NF045485">
    <property type="entry name" value="FPPsyn"/>
    <property type="match status" value="1"/>
</dbReference>
<dbReference type="GO" id="GO:0004659">
    <property type="term" value="F:prenyltransferase activity"/>
    <property type="evidence" value="ECO:0007669"/>
    <property type="project" value="InterPro"/>
</dbReference>
<dbReference type="Pfam" id="PF00348">
    <property type="entry name" value="polyprenyl_synt"/>
    <property type="match status" value="1"/>
</dbReference>
<evidence type="ECO:0000256" key="7">
    <source>
        <dbReference type="ARBA" id="ARBA00069024"/>
    </source>
</evidence>
<dbReference type="SFLD" id="SFLDG01017">
    <property type="entry name" value="Polyprenyl_Transferase_Like"/>
    <property type="match status" value="1"/>
</dbReference>
<organism evidence="9 10">
    <name type="scientific">Rhizobium deserti</name>
    <dbReference type="NCBI Taxonomy" id="2547961"/>
    <lineage>
        <taxon>Bacteria</taxon>
        <taxon>Pseudomonadati</taxon>
        <taxon>Pseudomonadota</taxon>
        <taxon>Alphaproteobacteria</taxon>
        <taxon>Hyphomicrobiales</taxon>
        <taxon>Rhizobiaceae</taxon>
        <taxon>Rhizobium/Agrobacterium group</taxon>
        <taxon>Rhizobium</taxon>
    </lineage>
</organism>
<dbReference type="AlphaFoldDB" id="A0A4R5UG24"/>
<dbReference type="GO" id="GO:0005737">
    <property type="term" value="C:cytoplasm"/>
    <property type="evidence" value="ECO:0007669"/>
    <property type="project" value="UniProtKB-ARBA"/>
</dbReference>
<dbReference type="Proteomes" id="UP000295238">
    <property type="component" value="Unassembled WGS sequence"/>
</dbReference>
<dbReference type="OrthoDB" id="9805316at2"/>
<dbReference type="InterPro" id="IPR008949">
    <property type="entry name" value="Isoprenoid_synthase_dom_sf"/>
</dbReference>
<dbReference type="InterPro" id="IPR053378">
    <property type="entry name" value="Prenyl_diphosphate_synthase"/>
</dbReference>
<comment type="cofactor">
    <cofactor evidence="1">
        <name>Mg(2+)</name>
        <dbReference type="ChEBI" id="CHEBI:18420"/>
    </cofactor>
</comment>
<dbReference type="EMBL" id="SMTL01000004">
    <property type="protein sequence ID" value="TDK34395.1"/>
    <property type="molecule type" value="Genomic_DNA"/>
</dbReference>
<evidence type="ECO:0000256" key="2">
    <source>
        <dbReference type="ARBA" id="ARBA00006706"/>
    </source>
</evidence>
<evidence type="ECO:0000256" key="6">
    <source>
        <dbReference type="ARBA" id="ARBA00023229"/>
    </source>
</evidence>
<dbReference type="GO" id="GO:0016114">
    <property type="term" value="P:terpenoid biosynthetic process"/>
    <property type="evidence" value="ECO:0007669"/>
    <property type="project" value="UniProtKB-ARBA"/>
</dbReference>
<dbReference type="FunFam" id="1.10.600.10:FF:000001">
    <property type="entry name" value="Geranylgeranyl diphosphate synthase"/>
    <property type="match status" value="1"/>
</dbReference>
<evidence type="ECO:0000256" key="5">
    <source>
        <dbReference type="ARBA" id="ARBA00022842"/>
    </source>
</evidence>
<protein>
    <recommendedName>
        <fullName evidence="7">Probable farnesyl diphosphate synthase</fullName>
    </recommendedName>
</protein>
<comment type="similarity">
    <text evidence="2 8">Belongs to the FPP/GGPP synthase family.</text>
</comment>
<reference evidence="9 10" key="1">
    <citation type="submission" date="2019-03" db="EMBL/GenBank/DDBJ databases">
        <title>Rhizobium sp. nov., an bacterium isolated from biocrust in Mu Us Desert.</title>
        <authorList>
            <person name="Lixiong L."/>
        </authorList>
    </citation>
    <scope>NUCLEOTIDE SEQUENCE [LARGE SCALE GENOMIC DNA]</scope>
    <source>
        <strain evidence="9 10">SPY-1</strain>
    </source>
</reference>
<keyword evidence="3 8" id="KW-0808">Transferase</keyword>
<keyword evidence="5" id="KW-0460">Magnesium</keyword>
<keyword evidence="6" id="KW-0414">Isoprene biosynthesis</keyword>
<comment type="caution">
    <text evidence="9">The sequence shown here is derived from an EMBL/GenBank/DDBJ whole genome shotgun (WGS) entry which is preliminary data.</text>
</comment>
<proteinExistence type="inferred from homology"/>
<name>A0A4R5UG24_9HYPH</name>
<evidence type="ECO:0000313" key="9">
    <source>
        <dbReference type="EMBL" id="TDK34395.1"/>
    </source>
</evidence>
<dbReference type="Gene3D" id="1.10.600.10">
    <property type="entry name" value="Farnesyl Diphosphate Synthase"/>
    <property type="match status" value="1"/>
</dbReference>
<keyword evidence="4" id="KW-0479">Metal-binding</keyword>
<evidence type="ECO:0000256" key="1">
    <source>
        <dbReference type="ARBA" id="ARBA00001946"/>
    </source>
</evidence>
<dbReference type="CDD" id="cd00685">
    <property type="entry name" value="Trans_IPPS_HT"/>
    <property type="match status" value="1"/>
</dbReference>
<dbReference type="SUPFAM" id="SSF48576">
    <property type="entry name" value="Terpenoid synthases"/>
    <property type="match status" value="1"/>
</dbReference>
<accession>A0A4R5UG24</accession>
<dbReference type="PANTHER" id="PTHR43281:SF1">
    <property type="entry name" value="FARNESYL DIPHOSPHATE SYNTHASE"/>
    <property type="match status" value="1"/>
</dbReference>
<dbReference type="PANTHER" id="PTHR43281">
    <property type="entry name" value="FARNESYL DIPHOSPHATE SYNTHASE"/>
    <property type="match status" value="1"/>
</dbReference>
<gene>
    <name evidence="9" type="ORF">E2F50_16265</name>
</gene>
<evidence type="ECO:0000256" key="3">
    <source>
        <dbReference type="ARBA" id="ARBA00022679"/>
    </source>
</evidence>
<dbReference type="SFLD" id="SFLDS00005">
    <property type="entry name" value="Isoprenoid_Synthase_Type_I"/>
    <property type="match status" value="1"/>
</dbReference>
<dbReference type="PROSITE" id="PS00723">
    <property type="entry name" value="POLYPRENYL_SYNTHASE_1"/>
    <property type="match status" value="1"/>
</dbReference>
<dbReference type="InterPro" id="IPR033749">
    <property type="entry name" value="Polyprenyl_synt_CS"/>
</dbReference>
<keyword evidence="10" id="KW-1185">Reference proteome</keyword>
<evidence type="ECO:0000313" key="10">
    <source>
        <dbReference type="Proteomes" id="UP000295238"/>
    </source>
</evidence>
<dbReference type="GO" id="GO:0046872">
    <property type="term" value="F:metal ion binding"/>
    <property type="evidence" value="ECO:0007669"/>
    <property type="project" value="UniProtKB-KW"/>
</dbReference>